<dbReference type="Proteomes" id="UP000075398">
    <property type="component" value="Unassembled WGS sequence"/>
</dbReference>
<dbReference type="Pfam" id="PF04233">
    <property type="entry name" value="Phage_Mu_F"/>
    <property type="match status" value="1"/>
</dbReference>
<accession>A0A150ISC3</accession>
<organism evidence="2 5">
    <name type="scientific">Candidatus Methanofastidiosum methylothiophilum</name>
    <dbReference type="NCBI Taxonomy" id="1705564"/>
    <lineage>
        <taxon>Archaea</taxon>
        <taxon>Methanobacteriati</taxon>
        <taxon>Methanobacteriota</taxon>
        <taxon>Stenosarchaea group</taxon>
        <taxon>Candidatus Methanofastidiosia</taxon>
        <taxon>Candidatus Methanofastidiosales</taxon>
        <taxon>Candidatus Methanofastidiosaceae</taxon>
        <taxon>Candidatus Methanofastidiosum</taxon>
    </lineage>
</organism>
<proteinExistence type="predicted"/>
<name>A0A150ISC3_9EURY</name>
<accession>A0A150J8R1</accession>
<gene>
    <name evidence="3" type="ORF">AMQ22_00196</name>
    <name evidence="2" type="ORF">APG11_00845</name>
</gene>
<evidence type="ECO:0000313" key="5">
    <source>
        <dbReference type="Proteomes" id="UP000091929"/>
    </source>
</evidence>
<dbReference type="NCBIfam" id="TIGR01641">
    <property type="entry name" value="phageSPP1_gp7"/>
    <property type="match status" value="1"/>
</dbReference>
<dbReference type="EMBL" id="LNGC01000004">
    <property type="protein sequence ID" value="KYC53525.1"/>
    <property type="molecule type" value="Genomic_DNA"/>
</dbReference>
<evidence type="ECO:0000259" key="1">
    <source>
        <dbReference type="Pfam" id="PF04233"/>
    </source>
</evidence>
<sequence length="340" mass="39734">MSINEQIQENLTKYRRLLMKVENQAVKDAVKILEQNTDLIITIIAKELKGDVIDTYKAKEAIKKRLLPVFRERAVAIEKYVDKLVEDLVKTHNALIYKALEGETLSQYIKLNKLTKRHLEIIMRRPLPAFADTYEDELKALLDSQYRKLYKLINQGYMDGLGYQELARKITNEFDELSRRYTTTYLRTLIQNVSGIVESEWIAANKDIIKGVKWIATLDKRTCPRCAVLDGKYWKNPDDALSVPLHHQCRCFKTPVLKSAKELGLPQRESNRGFRESMDGLVPADTDYQAWFEKMTNKDKSFILGKKRFEIYQKKGLKFEDLVDEDGFLTLSELRRYYES</sequence>
<dbReference type="Proteomes" id="UP000091929">
    <property type="component" value="Unassembled WGS sequence"/>
</dbReference>
<reference evidence="4 5" key="1">
    <citation type="journal article" date="2016" name="ISME J.">
        <title>Chasing the elusive Euryarchaeota class WSA2: genomes reveal a uniquely fastidious methyl-reducing methanogen.</title>
        <authorList>
            <person name="Nobu M.K."/>
            <person name="Narihiro T."/>
            <person name="Kuroda K."/>
            <person name="Mei R."/>
            <person name="Liu W.T."/>
        </authorList>
    </citation>
    <scope>NUCLEOTIDE SEQUENCE [LARGE SCALE GENOMIC DNA]</scope>
    <source>
        <strain evidence="2">B15fssc0709_Meth_Bin003</strain>
        <strain evidence="3">U1lsi0528_Bin055</strain>
    </source>
</reference>
<evidence type="ECO:0000313" key="3">
    <source>
        <dbReference type="EMBL" id="KYC53525.1"/>
    </source>
</evidence>
<dbReference type="InterPro" id="IPR006528">
    <property type="entry name" value="Phage_head_morphogenesis_dom"/>
</dbReference>
<protein>
    <submittedName>
        <fullName evidence="2">Phage Mu protein F like protein</fullName>
    </submittedName>
</protein>
<dbReference type="EMBL" id="LNGF01000015">
    <property type="protein sequence ID" value="KYC47870.1"/>
    <property type="molecule type" value="Genomic_DNA"/>
</dbReference>
<evidence type="ECO:0000313" key="4">
    <source>
        <dbReference type="Proteomes" id="UP000075398"/>
    </source>
</evidence>
<dbReference type="AlphaFoldDB" id="A0A150ISC3"/>
<feature type="domain" description="Phage head morphogenesis" evidence="1">
    <location>
        <begin position="150"/>
        <end position="251"/>
    </location>
</feature>
<evidence type="ECO:0000313" key="2">
    <source>
        <dbReference type="EMBL" id="KYC47870.1"/>
    </source>
</evidence>
<comment type="caution">
    <text evidence="2">The sequence shown here is derived from an EMBL/GenBank/DDBJ whole genome shotgun (WGS) entry which is preliminary data.</text>
</comment>